<dbReference type="PROSITE" id="PS51683">
    <property type="entry name" value="SAM_OMT_II"/>
    <property type="match status" value="1"/>
</dbReference>
<organism evidence="7 9">
    <name type="scientific">Halarcobacter bivalviorum</name>
    <dbReference type="NCBI Taxonomy" id="663364"/>
    <lineage>
        <taxon>Bacteria</taxon>
        <taxon>Pseudomonadati</taxon>
        <taxon>Campylobacterota</taxon>
        <taxon>Epsilonproteobacteria</taxon>
        <taxon>Campylobacterales</taxon>
        <taxon>Arcobacteraceae</taxon>
        <taxon>Halarcobacter</taxon>
    </lineage>
</organism>
<dbReference type="Proteomes" id="UP000289193">
    <property type="component" value="Unassembled WGS sequence"/>
</dbReference>
<reference evidence="7 9" key="1">
    <citation type="submission" date="2017-10" db="EMBL/GenBank/DDBJ databases">
        <title>Genomics of the genus Arcobacter.</title>
        <authorList>
            <person name="Perez-Cataluna A."/>
            <person name="Figueras M.J."/>
        </authorList>
    </citation>
    <scope>NUCLEOTIDE SEQUENCE [LARGE SCALE GENOMIC DNA]</scope>
    <source>
        <strain evidence="7 9">CECT 7835</strain>
    </source>
</reference>
<reference evidence="6 8" key="2">
    <citation type="submission" date="2018-07" db="EMBL/GenBank/DDBJ databases">
        <title>Complete genome of the Arcobacter bivalviorum type strain LMG 26154.</title>
        <authorList>
            <person name="Miller W.G."/>
            <person name="Yee E."/>
            <person name="Bono J.L."/>
        </authorList>
    </citation>
    <scope>NUCLEOTIDE SEQUENCE [LARGE SCALE GENOMIC DNA]</scope>
    <source>
        <strain evidence="6 8">LMG 26154</strain>
    </source>
</reference>
<dbReference type="PIRSF" id="PIRSF005739">
    <property type="entry name" value="O-mtase"/>
    <property type="match status" value="1"/>
</dbReference>
<evidence type="ECO:0000313" key="6">
    <source>
        <dbReference type="EMBL" id="AXH12429.1"/>
    </source>
</evidence>
<dbReference type="SUPFAM" id="SSF53335">
    <property type="entry name" value="S-adenosyl-L-methionine-dependent methyltransferases"/>
    <property type="match status" value="1"/>
</dbReference>
<dbReference type="Pfam" id="PF21212">
    <property type="entry name" value="Dimerisation2-like_dom"/>
    <property type="match status" value="1"/>
</dbReference>
<proteinExistence type="predicted"/>
<dbReference type="RefSeq" id="WP_114839258.1">
    <property type="nucleotide sequence ID" value="NZ_CP031217.1"/>
</dbReference>
<dbReference type="PANTHER" id="PTHR43712">
    <property type="entry name" value="PUTATIVE (AFU_ORTHOLOGUE AFUA_4G14580)-RELATED"/>
    <property type="match status" value="1"/>
</dbReference>
<keyword evidence="9" id="KW-1185">Reference proteome</keyword>
<evidence type="ECO:0000313" key="9">
    <source>
        <dbReference type="Proteomes" id="UP000289193"/>
    </source>
</evidence>
<evidence type="ECO:0000313" key="8">
    <source>
        <dbReference type="Proteomes" id="UP000253850"/>
    </source>
</evidence>
<feature type="domain" description="BVU-1015-like N-terminal dimerisation-like" evidence="5">
    <location>
        <begin position="17"/>
        <end position="88"/>
    </location>
</feature>
<dbReference type="Gene3D" id="3.40.50.150">
    <property type="entry name" value="Vaccinia Virus protein VP39"/>
    <property type="match status" value="1"/>
</dbReference>
<dbReference type="AlphaFoldDB" id="A0AAX2AB16"/>
<dbReference type="EMBL" id="PDKM01000002">
    <property type="protein sequence ID" value="RXK10645.1"/>
    <property type="molecule type" value="Genomic_DNA"/>
</dbReference>
<evidence type="ECO:0000256" key="3">
    <source>
        <dbReference type="ARBA" id="ARBA00022691"/>
    </source>
</evidence>
<evidence type="ECO:0000256" key="2">
    <source>
        <dbReference type="ARBA" id="ARBA00022679"/>
    </source>
</evidence>
<dbReference type="GO" id="GO:0032259">
    <property type="term" value="P:methylation"/>
    <property type="evidence" value="ECO:0007669"/>
    <property type="project" value="UniProtKB-KW"/>
</dbReference>
<dbReference type="PANTHER" id="PTHR43712:SF2">
    <property type="entry name" value="O-METHYLTRANSFERASE CICE"/>
    <property type="match status" value="1"/>
</dbReference>
<dbReference type="InterPro" id="IPR001077">
    <property type="entry name" value="COMT_C"/>
</dbReference>
<evidence type="ECO:0000256" key="1">
    <source>
        <dbReference type="ARBA" id="ARBA00022603"/>
    </source>
</evidence>
<keyword evidence="2" id="KW-0808">Transferase</keyword>
<dbReference type="KEGG" id="hbv:ABIV_1434"/>
<accession>A0AAX2AB16</accession>
<dbReference type="InterPro" id="IPR029063">
    <property type="entry name" value="SAM-dependent_MTases_sf"/>
</dbReference>
<evidence type="ECO:0000259" key="5">
    <source>
        <dbReference type="Pfam" id="PF21212"/>
    </source>
</evidence>
<gene>
    <name evidence="6" type="ORF">ABIV_1434</name>
    <name evidence="7" type="ORF">CRV05_05025</name>
</gene>
<keyword evidence="1 7" id="KW-0489">Methyltransferase</keyword>
<evidence type="ECO:0000313" key="7">
    <source>
        <dbReference type="EMBL" id="RXK10645.1"/>
    </source>
</evidence>
<sequence>MNKFFKNNDTKSALEAQYEAQKIAFAPIIFQVARSMRDLGVLEALYKNKTGLTLEELTSKIELSKYSIQVLLETSLSADIIKIEDEKYFITKTGQFLLKDEMTKVNMNYNHYVNYLGLYDLDEALKNNKAEGLKRIDENNETIYPALSTLPQKIKKSWFEFDHFYSDNGFPHAIKIVLQNSPKTILDIGGNTGKFSKAVIDNSTDTKVTIVDLPQQVALAKENTLAEKYQERISFIEQNILDHSKAIPSGFDIIWLSQFLDCFDEENIIKLLKRVKESMGEDSRLYIMEPLWDKQRFETSAYCIINTSPYFTAMANGYSKMFNYEDLQEYINKAGLQIEKEIHNIGICQSIIICK</sequence>
<dbReference type="InterPro" id="IPR036388">
    <property type="entry name" value="WH-like_DNA-bd_sf"/>
</dbReference>
<dbReference type="SUPFAM" id="SSF46785">
    <property type="entry name" value="Winged helix' DNA-binding domain"/>
    <property type="match status" value="1"/>
</dbReference>
<dbReference type="InterPro" id="IPR016461">
    <property type="entry name" value="COMT-like"/>
</dbReference>
<dbReference type="InterPro" id="IPR036390">
    <property type="entry name" value="WH_DNA-bd_sf"/>
</dbReference>
<dbReference type="Gene3D" id="1.10.10.10">
    <property type="entry name" value="Winged helix-like DNA-binding domain superfamily/Winged helix DNA-binding domain"/>
    <property type="match status" value="1"/>
</dbReference>
<dbReference type="EMBL" id="CP031217">
    <property type="protein sequence ID" value="AXH12429.1"/>
    <property type="molecule type" value="Genomic_DNA"/>
</dbReference>
<dbReference type="Gene3D" id="1.20.58.1390">
    <property type="match status" value="1"/>
</dbReference>
<evidence type="ECO:0000259" key="4">
    <source>
        <dbReference type="Pfam" id="PF00891"/>
    </source>
</evidence>
<dbReference type="CDD" id="cd02440">
    <property type="entry name" value="AdoMet_MTases"/>
    <property type="match status" value="1"/>
</dbReference>
<keyword evidence="3" id="KW-0949">S-adenosyl-L-methionine</keyword>
<dbReference type="GO" id="GO:0008171">
    <property type="term" value="F:O-methyltransferase activity"/>
    <property type="evidence" value="ECO:0007669"/>
    <property type="project" value="InterPro"/>
</dbReference>
<protein>
    <submittedName>
        <fullName evidence="7">SAM-dependent methyltransferase</fullName>
    </submittedName>
</protein>
<dbReference type="Proteomes" id="UP000253850">
    <property type="component" value="Chromosome"/>
</dbReference>
<dbReference type="InterPro" id="IPR049480">
    <property type="entry name" value="BVU_1015-like_N"/>
</dbReference>
<dbReference type="Pfam" id="PF00891">
    <property type="entry name" value="Methyltransf_2"/>
    <property type="match status" value="1"/>
</dbReference>
<name>A0AAX2AB16_9BACT</name>
<feature type="domain" description="O-methyltransferase C-terminal" evidence="4">
    <location>
        <begin position="183"/>
        <end position="319"/>
    </location>
</feature>